<name>A0A9J6ZFZ9_9BACL</name>
<dbReference type="InterPro" id="IPR006330">
    <property type="entry name" value="Ado/ade_deaminase"/>
</dbReference>
<dbReference type="Proteomes" id="UP001056756">
    <property type="component" value="Chromosome"/>
</dbReference>
<keyword evidence="3" id="KW-0546">Nucleotide metabolism</keyword>
<dbReference type="GO" id="GO:0009117">
    <property type="term" value="P:nucleotide metabolic process"/>
    <property type="evidence" value="ECO:0007669"/>
    <property type="project" value="UniProtKB-KW"/>
</dbReference>
<evidence type="ECO:0008006" key="6">
    <source>
        <dbReference type="Google" id="ProtNLM"/>
    </source>
</evidence>
<comment type="similarity">
    <text evidence="1">Belongs to the metallo-dependent hydrolases superfamily. Adenosine and AMP deaminases family.</text>
</comment>
<dbReference type="PANTHER" id="PTHR11409:SF42">
    <property type="entry name" value="ADENOSINE DEAMINASE-LIKE PROTEIN"/>
    <property type="match status" value="1"/>
</dbReference>
<accession>A0A9J6ZFZ9</accession>
<evidence type="ECO:0000256" key="2">
    <source>
        <dbReference type="ARBA" id="ARBA00022833"/>
    </source>
</evidence>
<protein>
    <recommendedName>
        <fullName evidence="6">Adenosine deaminase domain-containing protein</fullName>
    </recommendedName>
</protein>
<gene>
    <name evidence="4" type="ORF">NAG76_02125</name>
</gene>
<dbReference type="Gene3D" id="3.20.20.140">
    <property type="entry name" value="Metal-dependent hydrolases"/>
    <property type="match status" value="2"/>
</dbReference>
<dbReference type="GO" id="GO:0006154">
    <property type="term" value="P:adenosine catabolic process"/>
    <property type="evidence" value="ECO:0007669"/>
    <property type="project" value="TreeGrafter"/>
</dbReference>
<dbReference type="GO" id="GO:0004000">
    <property type="term" value="F:adenosine deaminase activity"/>
    <property type="evidence" value="ECO:0007669"/>
    <property type="project" value="TreeGrafter"/>
</dbReference>
<dbReference type="AlphaFoldDB" id="A0A9J6ZFZ9"/>
<proteinExistence type="inferred from homology"/>
<evidence type="ECO:0000256" key="1">
    <source>
        <dbReference type="ARBA" id="ARBA00006676"/>
    </source>
</evidence>
<dbReference type="SUPFAM" id="SSF51556">
    <property type="entry name" value="Metallo-dependent hydrolases"/>
    <property type="match status" value="1"/>
</dbReference>
<dbReference type="InterPro" id="IPR032466">
    <property type="entry name" value="Metal_Hydrolase"/>
</dbReference>
<sequence length="901" mass="106423">MNNKIIMMIQIAFFPLKDVTFYDDTILIETVKKIKNNHENIDNINRAIRTKVYQFILSRNNKVSLDEIDLYLEKYHPYLFGRDIPQHLSSDVEFRYFLHKHFFTLISEFTRALISHRDGELVYKYWNHNIKEGKDRFIDVWKAYSGLEKVHVFSHISRFLPMDIFIVDYLVENKINDTFQLTDVYQHINLVDAPLHDILKKGVSENHVHASATFTFSLLWQEIMNFNGDFNSSSIGKYINNLQISINSSSLQIKELLLTAQVIRIILAKYMGNVSSSESNILKWIKTEFRGANVNPIDICFGHSISSLDNLLSNLELLKKHWGINYNERFKDWFYIFNLDLINIKTYSENIFMYQLFQFKKNHIFSNISDKNLFLSLIFKYLRIKNEFYQQVCQTKFTPGLDYFRTYFARGTRAFSAKNDSYFIDMLRNVFQNQYLKQIELRFSILPKEQDNRLALLRIFKSYKKILEEDYKVKDVKDVNFPKIGIVFHLIKQRDNINKSWRLFSENNDKLTYLHYGAIQNKYIDETNYIVDLRNKIPYISNFIVGLDAASLENNTPVNVFSPVFSIARNSDREPLKILDAEGKIAEMQTLFFTFHAGEDFRHLLSGIRRIDEVIDSCKFHSGDRIGHGIALGIDVEKWVEKNKVTVLPTGEYLDNLLWVWGVYKKGNDYQFNAFSYLQNKIKELFKMVFLEEFHELTIEVMYEVYIMRFSNIKELFNKNLERDNNGDMQESEKRIWQFFKKFHEEYFLSRLAEPINIQISSVEAEIIEEMQQYVKLKVANEGIIIEINPSSNLVIGENDSIFENQFFSLNKVKDDILKNIMVNINSDDPIVFNTNISNEIAYLYYGMLYKGVGKEKALEWIDKIRETGMNTSFIQGRTSNSEYLYQLEQVIASLENPYYS</sequence>
<evidence type="ECO:0000313" key="4">
    <source>
        <dbReference type="EMBL" id="URN95078.1"/>
    </source>
</evidence>
<dbReference type="GO" id="GO:0046103">
    <property type="term" value="P:inosine biosynthetic process"/>
    <property type="evidence" value="ECO:0007669"/>
    <property type="project" value="TreeGrafter"/>
</dbReference>
<reference evidence="4" key="1">
    <citation type="submission" date="2022-05" db="EMBL/GenBank/DDBJ databases">
        <title>Novel bacterial taxa in a minimal lignocellulolytic consortium and its capacity to transform plastics disclosed by genome-resolved metagenomics.</title>
        <authorList>
            <person name="Rodriguez C.A.D."/>
            <person name="Diaz-Garcia L."/>
            <person name="Herrera K."/>
            <person name="Tarazona N.A."/>
            <person name="Sproer C."/>
            <person name="Overmann J."/>
            <person name="Jimenez D.J."/>
        </authorList>
    </citation>
    <scope>NUCLEOTIDE SEQUENCE</scope>
    <source>
        <strain evidence="4">MAG5</strain>
    </source>
</reference>
<organism evidence="4 5">
    <name type="scientific">Candidatus Pristimantibacillus lignocellulolyticus</name>
    <dbReference type="NCBI Taxonomy" id="2994561"/>
    <lineage>
        <taxon>Bacteria</taxon>
        <taxon>Bacillati</taxon>
        <taxon>Bacillota</taxon>
        <taxon>Bacilli</taxon>
        <taxon>Bacillales</taxon>
        <taxon>Paenibacillaceae</taxon>
        <taxon>Candidatus Pristimantibacillus</taxon>
    </lineage>
</organism>
<dbReference type="EMBL" id="CP097899">
    <property type="protein sequence ID" value="URN95078.1"/>
    <property type="molecule type" value="Genomic_DNA"/>
</dbReference>
<dbReference type="KEGG" id="plig:NAG76_02125"/>
<keyword evidence="2" id="KW-0862">Zinc</keyword>
<dbReference type="PANTHER" id="PTHR11409">
    <property type="entry name" value="ADENOSINE DEAMINASE"/>
    <property type="match status" value="1"/>
</dbReference>
<evidence type="ECO:0000313" key="5">
    <source>
        <dbReference type="Proteomes" id="UP001056756"/>
    </source>
</evidence>
<evidence type="ECO:0000256" key="3">
    <source>
        <dbReference type="ARBA" id="ARBA00023080"/>
    </source>
</evidence>